<dbReference type="PANTHER" id="PTHR11440">
    <property type="entry name" value="LECITHIN-CHOLESTEROL ACYLTRANSFERASE-RELATED"/>
    <property type="match status" value="1"/>
</dbReference>
<keyword evidence="2" id="KW-1133">Transmembrane helix</keyword>
<feature type="region of interest" description="Disordered" evidence="1">
    <location>
        <begin position="1"/>
        <end position="196"/>
    </location>
</feature>
<proteinExistence type="predicted"/>
<dbReference type="InterPro" id="IPR003386">
    <property type="entry name" value="LACT/PDAT_acylTrfase"/>
</dbReference>
<protein>
    <recommendedName>
        <fullName evidence="5">Phospholipid:diacylglycerol acyltransferase</fullName>
    </recommendedName>
</protein>
<feature type="compositionally biased region" description="Polar residues" evidence="1">
    <location>
        <begin position="152"/>
        <end position="177"/>
    </location>
</feature>
<keyword evidence="2" id="KW-0812">Transmembrane</keyword>
<dbReference type="Proteomes" id="UP001165090">
    <property type="component" value="Unassembled WGS sequence"/>
</dbReference>
<evidence type="ECO:0000256" key="1">
    <source>
        <dbReference type="SAM" id="MobiDB-lite"/>
    </source>
</evidence>
<evidence type="ECO:0000256" key="2">
    <source>
        <dbReference type="SAM" id="Phobius"/>
    </source>
</evidence>
<feature type="region of interest" description="Disordered" evidence="1">
    <location>
        <begin position="664"/>
        <end position="691"/>
    </location>
</feature>
<dbReference type="InterPro" id="IPR029058">
    <property type="entry name" value="AB_hydrolase_fold"/>
</dbReference>
<feature type="compositionally biased region" description="Polar residues" evidence="1">
    <location>
        <begin position="907"/>
        <end position="919"/>
    </location>
</feature>
<keyword evidence="4" id="KW-1185">Reference proteome</keyword>
<feature type="transmembrane region" description="Helical" evidence="2">
    <location>
        <begin position="206"/>
        <end position="224"/>
    </location>
</feature>
<feature type="compositionally biased region" description="Gly residues" evidence="1">
    <location>
        <begin position="180"/>
        <end position="192"/>
    </location>
</feature>
<evidence type="ECO:0000313" key="3">
    <source>
        <dbReference type="EMBL" id="GLI65076.1"/>
    </source>
</evidence>
<dbReference type="Pfam" id="PF02450">
    <property type="entry name" value="LCAT"/>
    <property type="match status" value="2"/>
</dbReference>
<accession>A0ABQ5S786</accession>
<gene>
    <name evidence="3" type="ORF">VaNZ11_008503</name>
</gene>
<dbReference type="SUPFAM" id="SSF53474">
    <property type="entry name" value="alpha/beta-Hydrolases"/>
    <property type="match status" value="1"/>
</dbReference>
<name>A0ABQ5S786_9CHLO</name>
<organism evidence="3 4">
    <name type="scientific">Volvox africanus</name>
    <dbReference type="NCBI Taxonomy" id="51714"/>
    <lineage>
        <taxon>Eukaryota</taxon>
        <taxon>Viridiplantae</taxon>
        <taxon>Chlorophyta</taxon>
        <taxon>core chlorophytes</taxon>
        <taxon>Chlorophyceae</taxon>
        <taxon>CS clade</taxon>
        <taxon>Chlamydomonadales</taxon>
        <taxon>Volvocaceae</taxon>
        <taxon>Volvox</taxon>
    </lineage>
</organism>
<feature type="region of interest" description="Disordered" evidence="1">
    <location>
        <begin position="897"/>
        <end position="919"/>
    </location>
</feature>
<evidence type="ECO:0008006" key="5">
    <source>
        <dbReference type="Google" id="ProtNLM"/>
    </source>
</evidence>
<sequence>MAKQRKKKDAATNGISAGTQGAVTRTTATDPPTINSRPAGAPTSPGAPDIRNADGACDVDTTPSDASARHPAGAPAAASPYRASPHEQNQHYEYAPTGVPRRRRGRGGPGPGAGPVPVPGAGPGGNCREVGGGAGGGDKAGSTTEARRVTTSDRTASGGTSKTLTVKGHNSGTSTVVASGHGGHGGPGGSGSGASFPRRPHRLWRVLQWPLVFGVTLLALAAVHQRLIEEAPLTELFQDGIVGPFARLNVTLPRPSLDALIASTGINVSALIGLTDALTDTLNDITGTIIAGRLSLVSLLPQLPAFNLRPPMGLGGGAGDTEAAGLRPGMVMARRGYRAKHPVVIVPGFVTSGLELWQGLPCGQRYFRQRMWGTLAMVQAFMTDPACWFQHMELDPRTGLDPTGIKIRAAVGLEAVDYFIQGYWVWGKLVEALADVGYDSNNLVSMSYDWRLAIPLLEERDGYFTRLRLAIEALAEVSSERVVITAHSFGENVVRSFLTWVEADHPGWVEDHVHAVINIAGTSLGVPKSISALLSGETRDTAQLGALAGFLTSNLVPRATRTRVWRTWGASYAMLPVGGPGVWGNASWAPDDTPEMRAEKRTYGAMVSLWPHDWETVLAAAAAAAPHQREALTRLVHNVSEAAEPPPPPSVKPAAANPVEVVADDLDDSSSGSSSSGSSSSSSSSSGGPMARITDTLMRLVSSGGSDIDPADYLNSEHVTRLDVSGFLALLREVGGSLVDQHVREWAAVDLAAAAAGTQGDSIRSRAAADADSDTPQAQQVLGGARRLRENVRRRIALFPDATRTPLPNAPSTSIVCLYGVGLPTERGYHYLRPPPPPQGSASPSVAAAGAHGIAAEVVAAILSATVDEVSSTAAPSSAPLAGDAAVAAAGGDISLGSSSSPPLPHNKNNFSANVESSPDSISDLSGGWTILKDISNPGSSLDVGVQLSDGDGTVPLLSLGLMCRHGWRAGGSLNPGGMRVVTREFKHRSVSLLQDARGGPATAAHIEILGNEAVMHDVIRVAAGRLDELDDVIHSDIDRIAVAVNL</sequence>
<comment type="caution">
    <text evidence="3">The sequence shown here is derived from an EMBL/GenBank/DDBJ whole genome shotgun (WGS) entry which is preliminary data.</text>
</comment>
<feature type="compositionally biased region" description="Low complexity" evidence="1">
    <location>
        <begin position="669"/>
        <end position="688"/>
    </location>
</feature>
<dbReference type="EMBL" id="BSDZ01000022">
    <property type="protein sequence ID" value="GLI65076.1"/>
    <property type="molecule type" value="Genomic_DNA"/>
</dbReference>
<feature type="compositionally biased region" description="Low complexity" evidence="1">
    <location>
        <begin position="69"/>
        <end position="83"/>
    </location>
</feature>
<keyword evidence="2" id="KW-0472">Membrane</keyword>
<feature type="compositionally biased region" description="Polar residues" evidence="1">
    <location>
        <begin position="13"/>
        <end position="36"/>
    </location>
</feature>
<feature type="compositionally biased region" description="Gly residues" evidence="1">
    <location>
        <begin position="121"/>
        <end position="139"/>
    </location>
</feature>
<evidence type="ECO:0000313" key="4">
    <source>
        <dbReference type="Proteomes" id="UP001165090"/>
    </source>
</evidence>
<dbReference type="Gene3D" id="3.40.50.1820">
    <property type="entry name" value="alpha/beta hydrolase"/>
    <property type="match status" value="1"/>
</dbReference>
<reference evidence="3 4" key="1">
    <citation type="journal article" date="2023" name="IScience">
        <title>Expanded male sex-determining region conserved during the evolution of homothallism in the green alga Volvox.</title>
        <authorList>
            <person name="Yamamoto K."/>
            <person name="Matsuzaki R."/>
            <person name="Mahakham W."/>
            <person name="Heman W."/>
            <person name="Sekimoto H."/>
            <person name="Kawachi M."/>
            <person name="Minakuchi Y."/>
            <person name="Toyoda A."/>
            <person name="Nozaki H."/>
        </authorList>
    </citation>
    <scope>NUCLEOTIDE SEQUENCE [LARGE SCALE GENOMIC DNA]</scope>
    <source>
        <strain evidence="3 4">NIES-4468</strain>
    </source>
</reference>